<dbReference type="GO" id="GO:0004930">
    <property type="term" value="F:G protein-coupled receptor activity"/>
    <property type="evidence" value="ECO:0007669"/>
    <property type="project" value="InterPro"/>
</dbReference>
<dbReference type="PROSITE" id="PS50262">
    <property type="entry name" value="G_PROTEIN_RECEP_F1_2"/>
    <property type="match status" value="1"/>
</dbReference>
<dbReference type="Proteomes" id="UP000282613">
    <property type="component" value="Unassembled WGS sequence"/>
</dbReference>
<dbReference type="Pfam" id="PF00001">
    <property type="entry name" value="7tm_1"/>
    <property type="match status" value="1"/>
</dbReference>
<feature type="transmembrane region" description="Helical" evidence="5">
    <location>
        <begin position="260"/>
        <end position="283"/>
    </location>
</feature>
<accession>A0A0R3VTU0</accession>
<evidence type="ECO:0000259" key="6">
    <source>
        <dbReference type="PROSITE" id="PS50262"/>
    </source>
</evidence>
<dbReference type="PRINTS" id="PR00237">
    <property type="entry name" value="GPCRRHODOPSN"/>
</dbReference>
<evidence type="ECO:0000256" key="3">
    <source>
        <dbReference type="ARBA" id="ARBA00022989"/>
    </source>
</evidence>
<feature type="transmembrane region" description="Helical" evidence="5">
    <location>
        <begin position="303"/>
        <end position="323"/>
    </location>
</feature>
<feature type="transmembrane region" description="Helical" evidence="5">
    <location>
        <begin position="158"/>
        <end position="178"/>
    </location>
</feature>
<feature type="transmembrane region" description="Helical" evidence="5">
    <location>
        <begin position="75"/>
        <end position="95"/>
    </location>
</feature>
<keyword evidence="8" id="KW-1185">Reference proteome</keyword>
<dbReference type="SUPFAM" id="SSF81321">
    <property type="entry name" value="Family A G protein-coupled receptor-like"/>
    <property type="match status" value="1"/>
</dbReference>
<dbReference type="InterPro" id="IPR017452">
    <property type="entry name" value="GPCR_Rhodpsn_7TM"/>
</dbReference>
<evidence type="ECO:0000313" key="8">
    <source>
        <dbReference type="Proteomes" id="UP000282613"/>
    </source>
</evidence>
<feature type="transmembrane region" description="Helical" evidence="5">
    <location>
        <begin position="198"/>
        <end position="220"/>
    </location>
</feature>
<feature type="domain" description="G-protein coupled receptors family 1 profile" evidence="6">
    <location>
        <begin position="54"/>
        <end position="320"/>
    </location>
</feature>
<proteinExistence type="predicted"/>
<dbReference type="OrthoDB" id="6263067at2759"/>
<reference evidence="7 8" key="2">
    <citation type="submission" date="2018-11" db="EMBL/GenBank/DDBJ databases">
        <authorList>
            <consortium name="Pathogen Informatics"/>
        </authorList>
    </citation>
    <scope>NUCLEOTIDE SEQUENCE [LARGE SCALE GENOMIC DNA]</scope>
</reference>
<organism evidence="9">
    <name type="scientific">Taenia asiatica</name>
    <name type="common">Asian tapeworm</name>
    <dbReference type="NCBI Taxonomy" id="60517"/>
    <lineage>
        <taxon>Eukaryota</taxon>
        <taxon>Metazoa</taxon>
        <taxon>Spiralia</taxon>
        <taxon>Lophotrochozoa</taxon>
        <taxon>Platyhelminthes</taxon>
        <taxon>Cestoda</taxon>
        <taxon>Eucestoda</taxon>
        <taxon>Cyclophyllidea</taxon>
        <taxon>Taeniidae</taxon>
        <taxon>Taenia</taxon>
    </lineage>
</organism>
<evidence type="ECO:0000256" key="5">
    <source>
        <dbReference type="SAM" id="Phobius"/>
    </source>
</evidence>
<evidence type="ECO:0000256" key="1">
    <source>
        <dbReference type="ARBA" id="ARBA00004370"/>
    </source>
</evidence>
<comment type="subcellular location">
    <subcellularLocation>
        <location evidence="1">Membrane</location>
    </subcellularLocation>
</comment>
<keyword evidence="3 5" id="KW-1133">Transmembrane helix</keyword>
<dbReference type="Gene3D" id="1.20.1070.10">
    <property type="entry name" value="Rhodopsin 7-helix transmembrane proteins"/>
    <property type="match status" value="1"/>
</dbReference>
<name>A0A0R3VTU0_TAEAS</name>
<evidence type="ECO:0000313" key="7">
    <source>
        <dbReference type="EMBL" id="VDK21510.1"/>
    </source>
</evidence>
<keyword evidence="2 5" id="KW-0812">Transmembrane</keyword>
<feature type="transmembrane region" description="Helical" evidence="5">
    <location>
        <begin position="39"/>
        <end position="63"/>
    </location>
</feature>
<dbReference type="InterPro" id="IPR052954">
    <property type="entry name" value="GPCR-Ligand_Int"/>
</dbReference>
<evidence type="ECO:0000256" key="2">
    <source>
        <dbReference type="ARBA" id="ARBA00022692"/>
    </source>
</evidence>
<reference evidence="9" key="1">
    <citation type="submission" date="2017-02" db="UniProtKB">
        <authorList>
            <consortium name="WormBaseParasite"/>
        </authorList>
    </citation>
    <scope>IDENTIFICATION</scope>
</reference>
<dbReference type="AlphaFoldDB" id="A0A0R3VTU0"/>
<evidence type="ECO:0000256" key="4">
    <source>
        <dbReference type="ARBA" id="ARBA00023136"/>
    </source>
</evidence>
<protein>
    <submittedName>
        <fullName evidence="9">G_PROTEIN_RECEP_F1_2 domain-containing protein</fullName>
    </submittedName>
</protein>
<dbReference type="PANTHER" id="PTHR46641:SF2">
    <property type="entry name" value="FMRFAMIDE RECEPTOR"/>
    <property type="match status" value="1"/>
</dbReference>
<keyword evidence="4 5" id="KW-0472">Membrane</keyword>
<dbReference type="STRING" id="60517.A0A0R3VTU0"/>
<sequence>MNSTTTSPVVSTLRQCLDFQLWFNGPNFRRVLVIYQTTLVTYLGLPVSLIGIATSIVSLVLFLRDHLTPHTTRHLLLTMSIADAVFLLSSLLYLQTMNFCGRSCRRIAYLLPVSTLVNIFEMLRNWTVVLICIERYIITCHPLRSKRWLSLPRTNKSIAICVIATVLARIPFMVYVTLESYGATFASTTHLLKQIHSTIDAVLVTLLPLFIIVVCSLRIYRCIQDSEMLHRMVVVVAASHSASTRRRLKYRSNSVKVTRVLLVVIVVFTILMLPLVPVNILAFEQFFPGATCHVLIGRQIVDPLAVLGSILHSMANFLIYVICWQKYRRILLTICRGTNRNRQSFGRSSTFCSNDGVMSRSFISK</sequence>
<dbReference type="PANTHER" id="PTHR46641">
    <property type="entry name" value="FMRFAMIDE RECEPTOR-RELATED"/>
    <property type="match status" value="1"/>
</dbReference>
<dbReference type="EMBL" id="UYRS01000097">
    <property type="protein sequence ID" value="VDK21510.1"/>
    <property type="molecule type" value="Genomic_DNA"/>
</dbReference>
<evidence type="ECO:0000313" key="9">
    <source>
        <dbReference type="WBParaSite" id="TASK_0000067901-mRNA-1"/>
    </source>
</evidence>
<dbReference type="WBParaSite" id="TASK_0000067901-mRNA-1">
    <property type="protein sequence ID" value="TASK_0000067901-mRNA-1"/>
    <property type="gene ID" value="TASK_0000067901"/>
</dbReference>
<dbReference type="InterPro" id="IPR000276">
    <property type="entry name" value="GPCR_Rhodpsn"/>
</dbReference>
<gene>
    <name evidence="7" type="ORF">TASK_LOCUS680</name>
</gene>
<dbReference type="GO" id="GO:0016020">
    <property type="term" value="C:membrane"/>
    <property type="evidence" value="ECO:0007669"/>
    <property type="project" value="UniProtKB-SubCell"/>
</dbReference>